<evidence type="ECO:0000256" key="7">
    <source>
        <dbReference type="RuleBase" id="RU368048"/>
    </source>
</evidence>
<feature type="binding site" evidence="6">
    <location>
        <position position="144"/>
    </location>
    <ligand>
        <name>Ca(2+)</name>
        <dbReference type="ChEBI" id="CHEBI:29108"/>
        <label>1</label>
    </ligand>
</feature>
<feature type="binding site" evidence="6">
    <location>
        <position position="148"/>
    </location>
    <ligand>
        <name>Ca(2+)</name>
        <dbReference type="ChEBI" id="CHEBI:29108"/>
        <label>1</label>
    </ligand>
</feature>
<comment type="similarity">
    <text evidence="1 7">Belongs to the parvalbumin family.</text>
</comment>
<evidence type="ECO:0000256" key="3">
    <source>
        <dbReference type="ARBA" id="ARBA00022837"/>
    </source>
</evidence>
<dbReference type="SMART" id="SM00054">
    <property type="entry name" value="EFh"/>
    <property type="match status" value="2"/>
</dbReference>
<dbReference type="GO" id="GO:0005509">
    <property type="term" value="F:calcium ion binding"/>
    <property type="evidence" value="ECO:0007669"/>
    <property type="project" value="UniProtKB-UniRule"/>
</dbReference>
<dbReference type="PANTHER" id="PTHR11653:SF12">
    <property type="entry name" value="PARVALBUMIN"/>
    <property type="match status" value="1"/>
</dbReference>
<evidence type="ECO:0000256" key="2">
    <source>
        <dbReference type="ARBA" id="ARBA00022723"/>
    </source>
</evidence>
<organism evidence="9 10">
    <name type="scientific">Salmo salar</name>
    <name type="common">Atlantic salmon</name>
    <dbReference type="NCBI Taxonomy" id="8030"/>
    <lineage>
        <taxon>Eukaryota</taxon>
        <taxon>Metazoa</taxon>
        <taxon>Chordata</taxon>
        <taxon>Craniata</taxon>
        <taxon>Vertebrata</taxon>
        <taxon>Euteleostomi</taxon>
        <taxon>Actinopterygii</taxon>
        <taxon>Neopterygii</taxon>
        <taxon>Teleostei</taxon>
        <taxon>Protacanthopterygii</taxon>
        <taxon>Salmoniformes</taxon>
        <taxon>Salmonidae</taxon>
        <taxon>Salmoninae</taxon>
        <taxon>Salmo</taxon>
    </lineage>
</organism>
<feature type="binding site" evidence="6">
    <location>
        <position position="187"/>
    </location>
    <ligand>
        <name>Ca(2+)</name>
        <dbReference type="ChEBI" id="CHEBI:29108"/>
        <label>1</label>
    </ligand>
</feature>
<accession>A0A1S3RCN9</accession>
<dbReference type="InterPro" id="IPR018247">
    <property type="entry name" value="EF_Hand_1_Ca_BS"/>
</dbReference>
<evidence type="ECO:0000313" key="10">
    <source>
        <dbReference type="RefSeq" id="XP_014049627.2"/>
    </source>
</evidence>
<feature type="binding site" evidence="6">
    <location>
        <position position="146"/>
    </location>
    <ligand>
        <name>Ca(2+)</name>
        <dbReference type="ChEBI" id="CHEBI:29108"/>
        <label>1</label>
    </ligand>
</feature>
<keyword evidence="9" id="KW-1185">Reference proteome</keyword>
<sequence>MNYSTCLIQWTCRLCIQCFPYNCFFLGGCKCLGKGLRTEKRHVCFLDHKAAGGEWCWVIGKNRERQRSAHHWLTERTPPHPDNARVPQAQRTMAFTGLLREEDIRAAVKACQAPSTFNFKLFFAQVGLTGKPEAEGQRVFRVLDQDQSGYIEEEELKLFLQNFSSGARELTDAETRTLLAAGDRDGDGKIGMEEFCALLK</sequence>
<feature type="domain" description="EF-hand" evidence="8">
    <location>
        <begin position="131"/>
        <end position="166"/>
    </location>
</feature>
<evidence type="ECO:0000256" key="1">
    <source>
        <dbReference type="ARBA" id="ARBA00009753"/>
    </source>
</evidence>
<dbReference type="Proteomes" id="UP001652741">
    <property type="component" value="Chromosome ssa03"/>
</dbReference>
<dbReference type="Gene3D" id="1.10.238.10">
    <property type="entry name" value="EF-hand"/>
    <property type="match status" value="1"/>
</dbReference>
<dbReference type="PRINTS" id="PR01697">
    <property type="entry name" value="PARVALBUMIN"/>
</dbReference>
<dbReference type="Pfam" id="PF13499">
    <property type="entry name" value="EF-hand_7"/>
    <property type="match status" value="1"/>
</dbReference>
<dbReference type="PANTHER" id="PTHR11653">
    <property type="entry name" value="PARVALBUMIN ALPHA"/>
    <property type="match status" value="1"/>
</dbReference>
<dbReference type="InterPro" id="IPR002048">
    <property type="entry name" value="EF_hand_dom"/>
</dbReference>
<evidence type="ECO:0000259" key="8">
    <source>
        <dbReference type="PROSITE" id="PS50222"/>
    </source>
</evidence>
<evidence type="ECO:0000256" key="5">
    <source>
        <dbReference type="ARBA" id="ARBA00025308"/>
    </source>
</evidence>
<dbReference type="GO" id="GO:0005737">
    <property type="term" value="C:cytoplasm"/>
    <property type="evidence" value="ECO:0007669"/>
    <property type="project" value="TreeGrafter"/>
</dbReference>
<proteinExistence type="inferred from homology"/>
<dbReference type="RefSeq" id="XP_014049627.2">
    <property type="nucleotide sequence ID" value="XM_014194152.2"/>
</dbReference>
<reference evidence="10" key="1">
    <citation type="submission" date="2025-08" db="UniProtKB">
        <authorList>
            <consortium name="RefSeq"/>
        </authorList>
    </citation>
    <scope>IDENTIFICATION</scope>
</reference>
<feature type="binding site" evidence="6">
    <location>
        <position position="194"/>
    </location>
    <ligand>
        <name>Ca(2+)</name>
        <dbReference type="ChEBI" id="CHEBI:29108"/>
        <label>1</label>
    </ligand>
</feature>
<gene>
    <name evidence="10" type="primary">LOC106601789</name>
</gene>
<feature type="binding site" evidence="6">
    <location>
        <position position="189"/>
    </location>
    <ligand>
        <name>Ca(2+)</name>
        <dbReference type="ChEBI" id="CHEBI:29108"/>
        <label>1</label>
    </ligand>
</feature>
<evidence type="ECO:0000256" key="6">
    <source>
        <dbReference type="PIRSR" id="PIRSR608080-1"/>
    </source>
</evidence>
<feature type="binding site" evidence="6">
    <location>
        <position position="183"/>
    </location>
    <ligand>
        <name>Ca(2+)</name>
        <dbReference type="ChEBI" id="CHEBI:29108"/>
        <label>1</label>
    </ligand>
</feature>
<feature type="binding site" evidence="6">
    <location>
        <position position="150"/>
    </location>
    <ligand>
        <name>Ca(2+)</name>
        <dbReference type="ChEBI" id="CHEBI:29108"/>
        <label>1</label>
    </ligand>
</feature>
<feature type="binding site" evidence="6">
    <location>
        <position position="185"/>
    </location>
    <ligand>
        <name>Ca(2+)</name>
        <dbReference type="ChEBI" id="CHEBI:29108"/>
        <label>1</label>
    </ligand>
</feature>
<protein>
    <recommendedName>
        <fullName evidence="7">Parvalbumin</fullName>
    </recommendedName>
</protein>
<keyword evidence="2 6" id="KW-0479">Metal-binding</keyword>
<dbReference type="PROSITE" id="PS00018">
    <property type="entry name" value="EF_HAND_1"/>
    <property type="match status" value="2"/>
</dbReference>
<name>A0A1S3RCN9_SALSA</name>
<evidence type="ECO:0000313" key="9">
    <source>
        <dbReference type="Proteomes" id="UP001652741"/>
    </source>
</evidence>
<dbReference type="InterPro" id="IPR008080">
    <property type="entry name" value="Parvalbumin"/>
</dbReference>
<comment type="function">
    <text evidence="5 7">In muscle, parvalbumin is thought to be involved in relaxation after contraction. It binds two calcium ions.</text>
</comment>
<feature type="domain" description="EF-hand" evidence="8">
    <location>
        <begin position="170"/>
        <end position="200"/>
    </location>
</feature>
<evidence type="ECO:0000256" key="4">
    <source>
        <dbReference type="ARBA" id="ARBA00023179"/>
    </source>
</evidence>
<dbReference type="AlphaFoldDB" id="A0A1S3RCN9"/>
<dbReference type="SUPFAM" id="SSF47473">
    <property type="entry name" value="EF-hand"/>
    <property type="match status" value="1"/>
</dbReference>
<dbReference type="PROSITE" id="PS50222">
    <property type="entry name" value="EF_HAND_2"/>
    <property type="match status" value="2"/>
</dbReference>
<keyword evidence="4" id="KW-0514">Muscle protein</keyword>
<keyword evidence="3 6" id="KW-0106">Calcium</keyword>
<dbReference type="InterPro" id="IPR011992">
    <property type="entry name" value="EF-hand-dom_pair"/>
</dbReference>
<feature type="binding site" evidence="6">
    <location>
        <position position="155"/>
    </location>
    <ligand>
        <name>Ca(2+)</name>
        <dbReference type="ChEBI" id="CHEBI:29108"/>
        <label>1</label>
    </ligand>
</feature>
<dbReference type="GeneID" id="106601789"/>
<dbReference type="CDD" id="cd16255">
    <property type="entry name" value="EFh_parvalbumin_beta"/>
    <property type="match status" value="1"/>
</dbReference>